<feature type="domain" description="HD/PDEase" evidence="1">
    <location>
        <begin position="24"/>
        <end position="136"/>
    </location>
</feature>
<dbReference type="InterPro" id="IPR052194">
    <property type="entry name" value="MESH1"/>
</dbReference>
<accession>A0A6I2U7Q9</accession>
<dbReference type="SMART" id="SM00471">
    <property type="entry name" value="HDc"/>
    <property type="match status" value="1"/>
</dbReference>
<comment type="caution">
    <text evidence="2">The sequence shown here is derived from an EMBL/GenBank/DDBJ whole genome shotgun (WGS) entry which is preliminary data.</text>
</comment>
<dbReference type="AlphaFoldDB" id="A0A6I2U7Q9"/>
<dbReference type="PANTHER" id="PTHR46246:SF1">
    <property type="entry name" value="GUANOSINE-3',5'-BIS(DIPHOSPHATE) 3'-PYROPHOSPHOHYDROLASE MESH1"/>
    <property type="match status" value="1"/>
</dbReference>
<name>A0A6I2U7Q9_9FIRM</name>
<dbReference type="RefSeq" id="WP_009325307.1">
    <property type="nucleotide sequence ID" value="NZ_VUNJ01000008.1"/>
</dbReference>
<dbReference type="Gene3D" id="1.10.3210.10">
    <property type="entry name" value="Hypothetical protein af1432"/>
    <property type="match status" value="1"/>
</dbReference>
<evidence type="ECO:0000313" key="2">
    <source>
        <dbReference type="EMBL" id="MST92174.1"/>
    </source>
</evidence>
<dbReference type="Pfam" id="PF13328">
    <property type="entry name" value="HD_4"/>
    <property type="match status" value="1"/>
</dbReference>
<dbReference type="GO" id="GO:0008893">
    <property type="term" value="F:guanosine-3',5'-bis(diphosphate) 3'-diphosphatase activity"/>
    <property type="evidence" value="ECO:0007669"/>
    <property type="project" value="TreeGrafter"/>
</dbReference>
<protein>
    <submittedName>
        <fullName evidence="2">HD domain-containing protein</fullName>
    </submittedName>
</protein>
<evidence type="ECO:0000259" key="1">
    <source>
        <dbReference type="SMART" id="SM00471"/>
    </source>
</evidence>
<dbReference type="PANTHER" id="PTHR46246">
    <property type="entry name" value="GUANOSINE-3',5'-BIS(DIPHOSPHATE) 3'-PYROPHOSPHOHYDROLASE MESH1"/>
    <property type="match status" value="1"/>
</dbReference>
<dbReference type="InterPro" id="IPR003607">
    <property type="entry name" value="HD/PDEase_dom"/>
</dbReference>
<dbReference type="SUPFAM" id="SSF109604">
    <property type="entry name" value="HD-domain/PDEase-like"/>
    <property type="match status" value="1"/>
</dbReference>
<evidence type="ECO:0000313" key="3">
    <source>
        <dbReference type="Proteomes" id="UP000431913"/>
    </source>
</evidence>
<gene>
    <name evidence="2" type="ORF">FYJ76_09525</name>
</gene>
<sequence>MGEILNKAIVYAVKAHNGQVRKGTQVPYILHPLEAASIVGTLTTDEKVIAAAVLHDVVEDTAATTECIQEAFGERIAALVAAESENKREDLPAGSTWKIRKQETIDHLRDASIEVKMLTLGDKLSNIRSLYRDQLVYGERLWQRFNQKDKQEHYWYYKRIAECLTELKNHCAYAEYAELVEKTFKE</sequence>
<organism evidence="2 3">
    <name type="scientific">Ruthenibacterium lactatiformans</name>
    <dbReference type="NCBI Taxonomy" id="1550024"/>
    <lineage>
        <taxon>Bacteria</taxon>
        <taxon>Bacillati</taxon>
        <taxon>Bacillota</taxon>
        <taxon>Clostridia</taxon>
        <taxon>Eubacteriales</taxon>
        <taxon>Oscillospiraceae</taxon>
        <taxon>Ruthenibacterium</taxon>
    </lineage>
</organism>
<proteinExistence type="predicted"/>
<dbReference type="Proteomes" id="UP000431913">
    <property type="component" value="Unassembled WGS sequence"/>
</dbReference>
<reference evidence="2 3" key="1">
    <citation type="submission" date="2019-08" db="EMBL/GenBank/DDBJ databases">
        <title>In-depth cultivation of the pig gut microbiome towards novel bacterial diversity and tailored functional studies.</title>
        <authorList>
            <person name="Wylensek D."/>
            <person name="Hitch T.C.A."/>
            <person name="Clavel T."/>
        </authorList>
    </citation>
    <scope>NUCLEOTIDE SEQUENCE [LARGE SCALE GENOMIC DNA]</scope>
    <source>
        <strain evidence="2 3">WCA3-601-WT-6J</strain>
    </source>
</reference>
<dbReference type="EMBL" id="VUNJ01000008">
    <property type="protein sequence ID" value="MST92174.1"/>
    <property type="molecule type" value="Genomic_DNA"/>
</dbReference>